<dbReference type="GO" id="GO:0004349">
    <property type="term" value="F:glutamate 5-kinase activity"/>
    <property type="evidence" value="ECO:0007669"/>
    <property type="project" value="UniProtKB-EC"/>
</dbReference>
<keyword evidence="6" id="KW-0418">Kinase</keyword>
<dbReference type="Pfam" id="PF00696">
    <property type="entry name" value="AA_kinase"/>
    <property type="match status" value="1"/>
</dbReference>
<dbReference type="Gene3D" id="3.40.1160.10">
    <property type="entry name" value="Acetylglutamate kinase-like"/>
    <property type="match status" value="1"/>
</dbReference>
<dbReference type="RefSeq" id="WP_266880470.1">
    <property type="nucleotide sequence ID" value="NZ_JAPEMW010000003.1"/>
</dbReference>
<dbReference type="PANTHER" id="PTHR43654:SF1">
    <property type="entry name" value="ISOPENTENYL PHOSPHATE KINASE"/>
    <property type="match status" value="1"/>
</dbReference>
<keyword evidence="10" id="KW-1185">Reference proteome</keyword>
<dbReference type="SUPFAM" id="SSF53633">
    <property type="entry name" value="Carbamate kinase-like"/>
    <property type="match status" value="1"/>
</dbReference>
<dbReference type="Proteomes" id="UP001187346">
    <property type="component" value="Unassembled WGS sequence"/>
</dbReference>
<evidence type="ECO:0000313" key="9">
    <source>
        <dbReference type="EMBL" id="MDV7219370.1"/>
    </source>
</evidence>
<evidence type="ECO:0000256" key="5">
    <source>
        <dbReference type="ARBA" id="ARBA00022741"/>
    </source>
</evidence>
<dbReference type="Gene3D" id="2.30.130.10">
    <property type="entry name" value="PUA domain"/>
    <property type="match status" value="1"/>
</dbReference>
<reference evidence="9 10" key="1">
    <citation type="submission" date="2023-10" db="EMBL/GenBank/DDBJ databases">
        <title>Characterization of rhizosphere-enriched actinobacteria from wheat plants lab-grown on chernevaya soil.</title>
        <authorList>
            <person name="Tikhonova E.N."/>
            <person name="Konopkin A."/>
            <person name="Kravchenko I.K."/>
        </authorList>
    </citation>
    <scope>NUCLEOTIDE SEQUENCE [LARGE SCALE GENOMIC DNA]</scope>
    <source>
        <strain evidence="9 10">RR29</strain>
    </source>
</reference>
<name>A0ABU4FFJ5_9ACTN</name>
<sequence>MLPNRHPERVVIKIGTSSLISAGRPDPTKLTALTDAVVRLRAEDRQPVLIASGAIALGRAALDAGAARSAAAQQLAAAVGQGLLFEAFRQGLAERGLKAAQILLTPLDLTAPGHRASALAVLEGSLDAGLVPVVNENDAVMVRNNDVLAALLAAALRAGRLVLLTDVPGLYESDPRKNSGARRIPEVRVMTPDVERLAGIAAEGIGTGGMPAKLCAAWIATMAGVTTVIAGADTEDCVVRAVRGADLGTVVHPRVPDKQLDLGRLWRALSSPPSGRLVCHPTVWRSVADGGPLLAGQVSSAIGRFSAGDVVDVVVDDTRVVARGRVRISSAALAEAGADAMVSHHTEYIAFQEA</sequence>
<evidence type="ECO:0000259" key="8">
    <source>
        <dbReference type="SMART" id="SM00359"/>
    </source>
</evidence>
<feature type="domain" description="PUA" evidence="8">
    <location>
        <begin position="275"/>
        <end position="350"/>
    </location>
</feature>
<organism evidence="9 10">
    <name type="scientific">Streptomyces prunicolor</name>
    <dbReference type="NCBI Taxonomy" id="67348"/>
    <lineage>
        <taxon>Bacteria</taxon>
        <taxon>Bacillati</taxon>
        <taxon>Actinomycetota</taxon>
        <taxon>Actinomycetes</taxon>
        <taxon>Kitasatosporales</taxon>
        <taxon>Streptomycetaceae</taxon>
        <taxon>Streptomyces</taxon>
    </lineage>
</organism>
<dbReference type="PRINTS" id="PR00474">
    <property type="entry name" value="GLU5KINASE"/>
</dbReference>
<keyword evidence="5" id="KW-0547">Nucleotide-binding</keyword>
<dbReference type="InterPro" id="IPR002478">
    <property type="entry name" value="PUA"/>
</dbReference>
<evidence type="ECO:0000256" key="6">
    <source>
        <dbReference type="ARBA" id="ARBA00022777"/>
    </source>
</evidence>
<accession>A0ABU4FFJ5</accession>
<dbReference type="NCBIfam" id="TIGR01027">
    <property type="entry name" value="proB"/>
    <property type="match status" value="1"/>
</dbReference>
<evidence type="ECO:0000256" key="7">
    <source>
        <dbReference type="ARBA" id="ARBA00022840"/>
    </source>
</evidence>
<dbReference type="EMBL" id="JAWMAJ010000092">
    <property type="protein sequence ID" value="MDV7219370.1"/>
    <property type="molecule type" value="Genomic_DNA"/>
</dbReference>
<dbReference type="InterPro" id="IPR036974">
    <property type="entry name" value="PUA_sf"/>
</dbReference>
<gene>
    <name evidence="9" type="primary">proB</name>
    <name evidence="9" type="ORF">R5A26_25870</name>
</gene>
<dbReference type="SMART" id="SM00359">
    <property type="entry name" value="PUA"/>
    <property type="match status" value="1"/>
</dbReference>
<keyword evidence="2" id="KW-0028">Amino-acid biosynthesis</keyword>
<dbReference type="InterPro" id="IPR036393">
    <property type="entry name" value="AceGlu_kinase-like_sf"/>
</dbReference>
<evidence type="ECO:0000256" key="4">
    <source>
        <dbReference type="ARBA" id="ARBA00022679"/>
    </source>
</evidence>
<dbReference type="Pfam" id="PF01472">
    <property type="entry name" value="PUA"/>
    <property type="match status" value="1"/>
</dbReference>
<keyword evidence="7" id="KW-0067">ATP-binding</keyword>
<evidence type="ECO:0000256" key="1">
    <source>
        <dbReference type="ARBA" id="ARBA00022490"/>
    </source>
</evidence>
<dbReference type="InterPro" id="IPR011529">
    <property type="entry name" value="Glu_5kinase"/>
</dbReference>
<dbReference type="PROSITE" id="PS50890">
    <property type="entry name" value="PUA"/>
    <property type="match status" value="1"/>
</dbReference>
<dbReference type="InterPro" id="IPR001048">
    <property type="entry name" value="Asp/Glu/Uridylate_kinase"/>
</dbReference>
<comment type="caution">
    <text evidence="9">The sequence shown here is derived from an EMBL/GenBank/DDBJ whole genome shotgun (WGS) entry which is preliminary data.</text>
</comment>
<evidence type="ECO:0000256" key="2">
    <source>
        <dbReference type="ARBA" id="ARBA00022605"/>
    </source>
</evidence>
<dbReference type="InterPro" id="IPR001057">
    <property type="entry name" value="Glu/AcGlu_kinase"/>
</dbReference>
<dbReference type="InterPro" id="IPR005715">
    <property type="entry name" value="Glu_5kinase/COase_Synthase"/>
</dbReference>
<protein>
    <submittedName>
        <fullName evidence="9">Glutamate 5-kinase</fullName>
        <ecNumber evidence="9">2.7.2.11</ecNumber>
    </submittedName>
</protein>
<dbReference type="SUPFAM" id="SSF88697">
    <property type="entry name" value="PUA domain-like"/>
    <property type="match status" value="1"/>
</dbReference>
<keyword evidence="1" id="KW-0963">Cytoplasm</keyword>
<keyword evidence="3" id="KW-0641">Proline biosynthesis</keyword>
<dbReference type="EC" id="2.7.2.11" evidence="9"/>
<proteinExistence type="predicted"/>
<dbReference type="PANTHER" id="PTHR43654">
    <property type="entry name" value="GLUTAMATE 5-KINASE"/>
    <property type="match status" value="1"/>
</dbReference>
<keyword evidence="4 9" id="KW-0808">Transferase</keyword>
<dbReference type="PIRSF" id="PIRSF000729">
    <property type="entry name" value="GK"/>
    <property type="match status" value="1"/>
</dbReference>
<evidence type="ECO:0000313" key="10">
    <source>
        <dbReference type="Proteomes" id="UP001187346"/>
    </source>
</evidence>
<evidence type="ECO:0000256" key="3">
    <source>
        <dbReference type="ARBA" id="ARBA00022650"/>
    </source>
</evidence>
<dbReference type="InterPro" id="IPR015947">
    <property type="entry name" value="PUA-like_sf"/>
</dbReference>